<reference evidence="7 8" key="1">
    <citation type="submission" date="2010-05" db="EMBL/GenBank/DDBJ databases">
        <title>The Genome Sequence of Thecamonas trahens ATCC 50062.</title>
        <authorList>
            <consortium name="The Broad Institute Genome Sequencing Platform"/>
            <person name="Russ C."/>
            <person name="Cuomo C."/>
            <person name="Shea T."/>
            <person name="Young S.K."/>
            <person name="Zeng Q."/>
            <person name="Koehrsen M."/>
            <person name="Haas B."/>
            <person name="Borodovsky M."/>
            <person name="Guigo R."/>
            <person name="Alvarado L."/>
            <person name="Berlin A."/>
            <person name="Bochicchio J."/>
            <person name="Borenstein D."/>
            <person name="Chapman S."/>
            <person name="Chen Z."/>
            <person name="Freedman E."/>
            <person name="Gellesch M."/>
            <person name="Goldberg J."/>
            <person name="Griggs A."/>
            <person name="Gujja S."/>
            <person name="Heilman E."/>
            <person name="Heiman D."/>
            <person name="Hepburn T."/>
            <person name="Howarth C."/>
            <person name="Jen D."/>
            <person name="Larson L."/>
            <person name="Mehta T."/>
            <person name="Park D."/>
            <person name="Pearson M."/>
            <person name="Roberts A."/>
            <person name="Saif S."/>
            <person name="Shenoy N."/>
            <person name="Sisk P."/>
            <person name="Stolte C."/>
            <person name="Sykes S."/>
            <person name="Thomson T."/>
            <person name="Walk T."/>
            <person name="White J."/>
            <person name="Yandava C."/>
            <person name="Burger G."/>
            <person name="Gray M.W."/>
            <person name="Holland P.W.H."/>
            <person name="King N."/>
            <person name="Lang F.B.F."/>
            <person name="Roger A.J."/>
            <person name="Ruiz-Trillo I."/>
            <person name="Lander E."/>
            <person name="Nusbaum C."/>
        </authorList>
    </citation>
    <scope>NUCLEOTIDE SEQUENCE [LARGE SCALE GENOMIC DNA]</scope>
    <source>
        <strain evidence="7 8">ATCC 50062</strain>
    </source>
</reference>
<dbReference type="RefSeq" id="XP_013758086.1">
    <property type="nucleotide sequence ID" value="XM_013902632.1"/>
</dbReference>
<keyword evidence="5 6" id="KW-0472">Membrane</keyword>
<evidence type="ECO:0000256" key="6">
    <source>
        <dbReference type="SAM" id="Phobius"/>
    </source>
</evidence>
<evidence type="ECO:0000256" key="4">
    <source>
        <dbReference type="ARBA" id="ARBA00022989"/>
    </source>
</evidence>
<evidence type="ECO:0000313" key="8">
    <source>
        <dbReference type="Proteomes" id="UP000054408"/>
    </source>
</evidence>
<dbReference type="GO" id="GO:0016020">
    <property type="term" value="C:membrane"/>
    <property type="evidence" value="ECO:0007669"/>
    <property type="project" value="UniProtKB-SubCell"/>
</dbReference>
<dbReference type="InterPro" id="IPR002794">
    <property type="entry name" value="DUF92_TMEM19"/>
</dbReference>
<feature type="transmembrane region" description="Helical" evidence="6">
    <location>
        <begin position="89"/>
        <end position="110"/>
    </location>
</feature>
<comment type="similarity">
    <text evidence="2">Belongs to the TMEM19 family.</text>
</comment>
<dbReference type="eggNOG" id="KOG4491">
    <property type="taxonomic scope" value="Eukaryota"/>
</dbReference>
<organism evidence="7 8">
    <name type="scientific">Thecamonas trahens ATCC 50062</name>
    <dbReference type="NCBI Taxonomy" id="461836"/>
    <lineage>
        <taxon>Eukaryota</taxon>
        <taxon>Apusozoa</taxon>
        <taxon>Apusomonadida</taxon>
        <taxon>Apusomonadidae</taxon>
        <taxon>Thecamonas</taxon>
    </lineage>
</organism>
<dbReference type="STRING" id="461836.A0A0L0DCK9"/>
<accession>A0A0L0DCK9</accession>
<evidence type="ECO:0000256" key="1">
    <source>
        <dbReference type="ARBA" id="ARBA00004141"/>
    </source>
</evidence>
<gene>
    <name evidence="7" type="ORF">AMSG_05012</name>
</gene>
<dbReference type="AlphaFoldDB" id="A0A0L0DCK9"/>
<evidence type="ECO:0000256" key="3">
    <source>
        <dbReference type="ARBA" id="ARBA00022692"/>
    </source>
</evidence>
<evidence type="ECO:0000256" key="2">
    <source>
        <dbReference type="ARBA" id="ARBA00009012"/>
    </source>
</evidence>
<sequence length="277" mass="28238">MLVATTGEECPANRELASNDIPRGYTKGSLSASGAVAAFVTGWATCAAGGLLPALHLVAFFISSSALTRYGAKRKAVLEAEYATSSSRSAVQVLANSLTASLALIAAALLDRHHHLALLASLAHYAACAADTWSSELGILATARPRLITAPWRLAPPGTNGGVTLVGTVAGLAGGAFIGLAHALMLALLGSEPLGTALTTWVLLGAASGLLGTTIDSLLGATLQYSGWDPERKVVIESPSAELVHITGADILDNHQVNFAASFFTVAIVVGSAWTLA</sequence>
<dbReference type="Pfam" id="PF01940">
    <property type="entry name" value="DUF92"/>
    <property type="match status" value="1"/>
</dbReference>
<feature type="transmembrane region" description="Helical" evidence="6">
    <location>
        <begin position="35"/>
        <end position="68"/>
    </location>
</feature>
<feature type="transmembrane region" description="Helical" evidence="6">
    <location>
        <begin position="257"/>
        <end position="276"/>
    </location>
</feature>
<keyword evidence="4 6" id="KW-1133">Transmembrane helix</keyword>
<name>A0A0L0DCK9_THETB</name>
<dbReference type="GeneID" id="25564516"/>
<feature type="transmembrane region" description="Helical" evidence="6">
    <location>
        <begin position="201"/>
        <end position="223"/>
    </location>
</feature>
<dbReference type="OMA" id="MSSFACC"/>
<proteinExistence type="inferred from homology"/>
<dbReference type="PANTHER" id="PTHR13353:SF5">
    <property type="entry name" value="TRANSMEMBRANE PROTEIN 19"/>
    <property type="match status" value="1"/>
</dbReference>
<feature type="transmembrane region" description="Helical" evidence="6">
    <location>
        <begin position="163"/>
        <end position="189"/>
    </location>
</feature>
<evidence type="ECO:0000313" key="7">
    <source>
        <dbReference type="EMBL" id="KNC49053.1"/>
    </source>
</evidence>
<dbReference type="Proteomes" id="UP000054408">
    <property type="component" value="Unassembled WGS sequence"/>
</dbReference>
<dbReference type="EMBL" id="GL349453">
    <property type="protein sequence ID" value="KNC49053.1"/>
    <property type="molecule type" value="Genomic_DNA"/>
</dbReference>
<dbReference type="OrthoDB" id="30881at2759"/>
<dbReference type="PANTHER" id="PTHR13353">
    <property type="entry name" value="TRANSMEMBRANE PROTEIN 19"/>
    <property type="match status" value="1"/>
</dbReference>
<evidence type="ECO:0000256" key="5">
    <source>
        <dbReference type="ARBA" id="ARBA00023136"/>
    </source>
</evidence>
<keyword evidence="8" id="KW-1185">Reference proteome</keyword>
<keyword evidence="3 6" id="KW-0812">Transmembrane</keyword>
<comment type="subcellular location">
    <subcellularLocation>
        <location evidence="1">Membrane</location>
        <topology evidence="1">Multi-pass membrane protein</topology>
    </subcellularLocation>
</comment>
<protein>
    <submittedName>
        <fullName evidence="7">Transmembrane protein 19</fullName>
    </submittedName>
</protein>